<sequence length="149" mass="17487">MFPCATSRPVSIIYQQSWLTREVLVNWRSANMMPIYKKGQNENLGIYRPVSLTWVLSKVMEKIILSTIMWHIQDNQEIRPSQHGFVKGRSCLANPIFFYDKVLSTWTLTKPLTLFPTVFFWRNWPVAWASVLFAELKTGWMVGPRITFN</sequence>
<proteinExistence type="predicted"/>
<keyword evidence="2" id="KW-1185">Reference proteome</keyword>
<gene>
    <name evidence="1" type="ORF">WISP_104697</name>
</gene>
<evidence type="ECO:0000313" key="1">
    <source>
        <dbReference type="EMBL" id="KAJ7411032.1"/>
    </source>
</evidence>
<dbReference type="PANTHER" id="PTHR33395:SF22">
    <property type="entry name" value="REVERSE TRANSCRIPTASE DOMAIN-CONTAINING PROTEIN"/>
    <property type="match status" value="1"/>
</dbReference>
<protein>
    <submittedName>
        <fullName evidence="1">Rna-directed dna polymerase from mobile element jockey-like</fullName>
    </submittedName>
</protein>
<comment type="caution">
    <text evidence="1">The sequence shown here is derived from an EMBL/GenBank/DDBJ whole genome shotgun (WGS) entry which is preliminary data.</text>
</comment>
<reference evidence="1" key="1">
    <citation type="submission" date="2019-10" db="EMBL/GenBank/DDBJ databases">
        <authorList>
            <person name="Soares A.E.R."/>
            <person name="Aleixo A."/>
            <person name="Schneider P."/>
            <person name="Miyaki C.Y."/>
            <person name="Schneider M.P."/>
            <person name="Mello C."/>
            <person name="Vasconcelos A.T.R."/>
        </authorList>
    </citation>
    <scope>NUCLEOTIDE SEQUENCE</scope>
    <source>
        <tissue evidence="1">Muscle</tissue>
    </source>
</reference>
<dbReference type="PANTHER" id="PTHR33395">
    <property type="entry name" value="TRANSCRIPTASE, PUTATIVE-RELATED-RELATED"/>
    <property type="match status" value="1"/>
</dbReference>
<evidence type="ECO:0000313" key="2">
    <source>
        <dbReference type="Proteomes" id="UP001145742"/>
    </source>
</evidence>
<name>A0ABQ9CYD3_9PASS</name>
<dbReference type="EMBL" id="WHWB01034364">
    <property type="protein sequence ID" value="KAJ7411032.1"/>
    <property type="molecule type" value="Genomic_DNA"/>
</dbReference>
<accession>A0ABQ9CYD3</accession>
<dbReference type="Proteomes" id="UP001145742">
    <property type="component" value="Unassembled WGS sequence"/>
</dbReference>
<organism evidence="1 2">
    <name type="scientific">Willisornis vidua</name>
    <name type="common">Xingu scale-backed antbird</name>
    <dbReference type="NCBI Taxonomy" id="1566151"/>
    <lineage>
        <taxon>Eukaryota</taxon>
        <taxon>Metazoa</taxon>
        <taxon>Chordata</taxon>
        <taxon>Craniata</taxon>
        <taxon>Vertebrata</taxon>
        <taxon>Euteleostomi</taxon>
        <taxon>Archelosauria</taxon>
        <taxon>Archosauria</taxon>
        <taxon>Dinosauria</taxon>
        <taxon>Saurischia</taxon>
        <taxon>Theropoda</taxon>
        <taxon>Coelurosauria</taxon>
        <taxon>Aves</taxon>
        <taxon>Neognathae</taxon>
        <taxon>Neoaves</taxon>
        <taxon>Telluraves</taxon>
        <taxon>Australaves</taxon>
        <taxon>Passeriformes</taxon>
        <taxon>Thamnophilidae</taxon>
        <taxon>Willisornis</taxon>
    </lineage>
</organism>